<sequence>MHPWASMLKAAADHADGDILASQIPLNKVRGNGQLAVPADLKVRANAKRRRQRVDATAPAPTARRPRAKAAPVQVLPNMDDAVLSLLALRQSPYVQTDDSAIAPPSENPTQQQRFLSPLASQIKQANHSMSFILNGGASLEDKGGVVRLPKLASQHSGRTNGIRTDERTRRILQDQMDTLHQLRYESHPSTSAHLHPNDDMVDDDDTGDSDDSYDDDGAASASSLDPQNRSTGLVDASGVFQRLLPPTMAQQDQLQQSARKPFSTSWAQRKHNFELLQVTARLEDARQDYLGHIHAALEEDMRMQLHYQHLHPHMAPPTDAQTLAQRRLRAREVSMMYLFQTECKSAYEIGAFSFNHTTTSNVFHDSFTDIRALLAALDGALTSRKCWIIGIEQDNGEHGAIDDMLTFHVGFHVLFRDDERGLEALLRPELHWLIPHVMSQKGLVSVQAALQCRYHTFDVESMHVHVDVAGLVHNLNIQVNPADPVDRTPSRRLPPLP</sequence>
<dbReference type="Proteomes" id="UP000285060">
    <property type="component" value="Unassembled WGS sequence"/>
</dbReference>
<proteinExistence type="predicted"/>
<accession>A0A3R6WUC0</accession>
<protein>
    <submittedName>
        <fullName evidence="2">Uncharacterized protein</fullName>
    </submittedName>
</protein>
<organism evidence="2 3">
    <name type="scientific">Aphanomyces invadans</name>
    <dbReference type="NCBI Taxonomy" id="157072"/>
    <lineage>
        <taxon>Eukaryota</taxon>
        <taxon>Sar</taxon>
        <taxon>Stramenopiles</taxon>
        <taxon>Oomycota</taxon>
        <taxon>Saprolegniomycetes</taxon>
        <taxon>Saprolegniales</taxon>
        <taxon>Verrucalvaceae</taxon>
        <taxon>Aphanomyces</taxon>
    </lineage>
</organism>
<keyword evidence="3" id="KW-1185">Reference proteome</keyword>
<evidence type="ECO:0000313" key="3">
    <source>
        <dbReference type="Proteomes" id="UP000285060"/>
    </source>
</evidence>
<comment type="caution">
    <text evidence="2">The sequence shown here is derived from an EMBL/GenBank/DDBJ whole genome shotgun (WGS) entry which is preliminary data.</text>
</comment>
<evidence type="ECO:0000256" key="1">
    <source>
        <dbReference type="SAM" id="MobiDB-lite"/>
    </source>
</evidence>
<dbReference type="EMBL" id="QUSY01000004">
    <property type="protein sequence ID" value="RHY35323.1"/>
    <property type="molecule type" value="Genomic_DNA"/>
</dbReference>
<dbReference type="AlphaFoldDB" id="A0A3R6WUC0"/>
<name>A0A3R6WUC0_9STRA</name>
<feature type="region of interest" description="Disordered" evidence="1">
    <location>
        <begin position="47"/>
        <end position="71"/>
    </location>
</feature>
<feature type="compositionally biased region" description="Acidic residues" evidence="1">
    <location>
        <begin position="200"/>
        <end position="218"/>
    </location>
</feature>
<reference evidence="2 3" key="1">
    <citation type="submission" date="2018-08" db="EMBL/GenBank/DDBJ databases">
        <title>Aphanomyces genome sequencing and annotation.</title>
        <authorList>
            <person name="Minardi D."/>
            <person name="Oidtmann B."/>
            <person name="Van Der Giezen M."/>
            <person name="Studholme D.J."/>
        </authorList>
    </citation>
    <scope>NUCLEOTIDE SEQUENCE [LARGE SCALE GENOMIC DNA]</scope>
    <source>
        <strain evidence="2 3">NJM0002</strain>
    </source>
</reference>
<gene>
    <name evidence="2" type="ORF">DYB32_000222</name>
</gene>
<feature type="region of interest" description="Disordered" evidence="1">
    <location>
        <begin position="187"/>
        <end position="233"/>
    </location>
</feature>
<evidence type="ECO:0000313" key="2">
    <source>
        <dbReference type="EMBL" id="RHY35323.1"/>
    </source>
</evidence>